<dbReference type="Proteomes" id="UP000198571">
    <property type="component" value="Unassembled WGS sequence"/>
</dbReference>
<proteinExistence type="predicted"/>
<dbReference type="Gene3D" id="1.10.4030.10">
    <property type="entry name" value="Porin chaperone SurA, peptide-binding domain"/>
    <property type="match status" value="1"/>
</dbReference>
<sequence>MKRFSKKSLLALPLSAALVLAACGDGNEENGNNENGGANEADPAENNNEETADGGLLDGNENNEEAMDEEADMDADPEATAAVVNGEEIQMGDLQEQMAQYEQMFAQQGIDFEDEENAELLVQIQQGILDELINQTVLLQEAEEQGIEVSDEEVEAELEQIKGQFEDEDQYEEALASQNYTEEELTDEIRESLRVQELLTLSHLEDDELEVSQEEVQAYYDQMAMQNPEIGDFEDLESELEEEVKQQQYVAQLRDDADIEIAL</sequence>
<dbReference type="OrthoDB" id="2972868at2"/>
<dbReference type="InterPro" id="IPR050245">
    <property type="entry name" value="PrsA_foldase"/>
</dbReference>
<keyword evidence="4" id="KW-1185">Reference proteome</keyword>
<feature type="compositionally biased region" description="Acidic residues" evidence="1">
    <location>
        <begin position="61"/>
        <end position="75"/>
    </location>
</feature>
<dbReference type="STRING" id="1601833.SAMN05518684_101240"/>
<dbReference type="EMBL" id="FOGT01000001">
    <property type="protein sequence ID" value="SER45775.1"/>
    <property type="molecule type" value="Genomic_DNA"/>
</dbReference>
<gene>
    <name evidence="3" type="ORF">SAMN05518684_101240</name>
</gene>
<dbReference type="RefSeq" id="WP_093047173.1">
    <property type="nucleotide sequence ID" value="NZ_FOGT01000001.1"/>
</dbReference>
<feature type="region of interest" description="Disordered" evidence="1">
    <location>
        <begin position="24"/>
        <end position="75"/>
    </location>
</feature>
<accession>A0A1H9PCZ2</accession>
<organism evidence="3 4">
    <name type="scientific">Salipaludibacillus aurantiacus</name>
    <dbReference type="NCBI Taxonomy" id="1601833"/>
    <lineage>
        <taxon>Bacteria</taxon>
        <taxon>Bacillati</taxon>
        <taxon>Bacillota</taxon>
        <taxon>Bacilli</taxon>
        <taxon>Bacillales</taxon>
        <taxon>Bacillaceae</taxon>
    </lineage>
</organism>
<feature type="compositionally biased region" description="Low complexity" evidence="1">
    <location>
        <begin position="24"/>
        <end position="46"/>
    </location>
</feature>
<protein>
    <submittedName>
        <fullName evidence="3">SurA N-terminal domain-containing protein</fullName>
    </submittedName>
</protein>
<dbReference type="AlphaFoldDB" id="A0A1H9PCZ2"/>
<evidence type="ECO:0000256" key="2">
    <source>
        <dbReference type="SAM" id="SignalP"/>
    </source>
</evidence>
<evidence type="ECO:0000256" key="1">
    <source>
        <dbReference type="SAM" id="MobiDB-lite"/>
    </source>
</evidence>
<dbReference type="SUPFAM" id="SSF109998">
    <property type="entry name" value="Triger factor/SurA peptide-binding domain-like"/>
    <property type="match status" value="1"/>
</dbReference>
<dbReference type="PROSITE" id="PS51257">
    <property type="entry name" value="PROKAR_LIPOPROTEIN"/>
    <property type="match status" value="1"/>
</dbReference>
<evidence type="ECO:0000313" key="4">
    <source>
        <dbReference type="Proteomes" id="UP000198571"/>
    </source>
</evidence>
<dbReference type="PANTHER" id="PTHR47245">
    <property type="entry name" value="PEPTIDYLPROLYL ISOMERASE"/>
    <property type="match status" value="1"/>
</dbReference>
<name>A0A1H9PCZ2_9BACI</name>
<dbReference type="Pfam" id="PF13624">
    <property type="entry name" value="SurA_N_3"/>
    <property type="match status" value="1"/>
</dbReference>
<dbReference type="InterPro" id="IPR027304">
    <property type="entry name" value="Trigger_fact/SurA_dom_sf"/>
</dbReference>
<feature type="chain" id="PRO_5011531611" evidence="2">
    <location>
        <begin position="22"/>
        <end position="263"/>
    </location>
</feature>
<evidence type="ECO:0000313" key="3">
    <source>
        <dbReference type="EMBL" id="SER45775.1"/>
    </source>
</evidence>
<feature type="signal peptide" evidence="2">
    <location>
        <begin position="1"/>
        <end position="21"/>
    </location>
</feature>
<dbReference type="PANTHER" id="PTHR47245:SF2">
    <property type="entry name" value="PEPTIDYL-PROLYL CIS-TRANS ISOMERASE HP_0175-RELATED"/>
    <property type="match status" value="1"/>
</dbReference>
<keyword evidence="2" id="KW-0732">Signal</keyword>
<reference evidence="4" key="1">
    <citation type="submission" date="2016-10" db="EMBL/GenBank/DDBJ databases">
        <authorList>
            <person name="Varghese N."/>
            <person name="Submissions S."/>
        </authorList>
    </citation>
    <scope>NUCLEOTIDE SEQUENCE [LARGE SCALE GENOMIC DNA]</scope>
    <source>
        <strain evidence="4">S9</strain>
    </source>
</reference>